<organism evidence="1 2">
    <name type="scientific">Maioricimonas rarisocia</name>
    <dbReference type="NCBI Taxonomy" id="2528026"/>
    <lineage>
        <taxon>Bacteria</taxon>
        <taxon>Pseudomonadati</taxon>
        <taxon>Planctomycetota</taxon>
        <taxon>Planctomycetia</taxon>
        <taxon>Planctomycetales</taxon>
        <taxon>Planctomycetaceae</taxon>
        <taxon>Maioricimonas</taxon>
    </lineage>
</organism>
<protein>
    <submittedName>
        <fullName evidence="1">Uncharacterized protein</fullName>
    </submittedName>
</protein>
<accession>A0A517ZEI9</accession>
<dbReference type="EMBL" id="CP036275">
    <property type="protein sequence ID" value="QDU40900.1"/>
    <property type="molecule type" value="Genomic_DNA"/>
</dbReference>
<name>A0A517ZEI9_9PLAN</name>
<reference evidence="1 2" key="1">
    <citation type="submission" date="2019-02" db="EMBL/GenBank/DDBJ databases">
        <title>Deep-cultivation of Planctomycetes and their phenomic and genomic characterization uncovers novel biology.</title>
        <authorList>
            <person name="Wiegand S."/>
            <person name="Jogler M."/>
            <person name="Boedeker C."/>
            <person name="Pinto D."/>
            <person name="Vollmers J."/>
            <person name="Rivas-Marin E."/>
            <person name="Kohn T."/>
            <person name="Peeters S.H."/>
            <person name="Heuer A."/>
            <person name="Rast P."/>
            <person name="Oberbeckmann S."/>
            <person name="Bunk B."/>
            <person name="Jeske O."/>
            <person name="Meyerdierks A."/>
            <person name="Storesund J.E."/>
            <person name="Kallscheuer N."/>
            <person name="Luecker S."/>
            <person name="Lage O.M."/>
            <person name="Pohl T."/>
            <person name="Merkel B.J."/>
            <person name="Hornburger P."/>
            <person name="Mueller R.-W."/>
            <person name="Bruemmer F."/>
            <person name="Labrenz M."/>
            <person name="Spormann A.M."/>
            <person name="Op den Camp H."/>
            <person name="Overmann J."/>
            <person name="Amann R."/>
            <person name="Jetten M.S.M."/>
            <person name="Mascher T."/>
            <person name="Medema M.H."/>
            <person name="Devos D.P."/>
            <person name="Kaster A.-K."/>
            <person name="Ovreas L."/>
            <person name="Rohde M."/>
            <person name="Galperin M.Y."/>
            <person name="Jogler C."/>
        </authorList>
    </citation>
    <scope>NUCLEOTIDE SEQUENCE [LARGE SCALE GENOMIC DNA]</scope>
    <source>
        <strain evidence="1 2">Mal4</strain>
    </source>
</reference>
<dbReference type="KEGG" id="mri:Mal4_52630"/>
<sequence length="347" mass="37224">MAHRGIEYCLLVSVATLVGTCGCSPNSPAEERPFSALELVGAEPVVRVGYVPPSGRRVQFQLRNSGTTPFAVSAVRKSYGCTEVDVPVSIGPSETVTASLLVTGATIPSIRSLTVVLEGSRPEEALTIPVSFGTGTVPVLLPAHAIFRREHDRLSASVNLWLEAAPGDVLSVEESSFGLGIVGKDGVRVIHERAAILNPINGLCRVPIRLSLQPDSRARGVGSLKVQCGEQHHEFRLPFSVSAGEAVTVSPATADVYIQENFQAVLDRVFIVTAPFPFVPEIVEPPACCTARLEKVSDRSWKLVAVVDPNAHDKEISVCEITIACRSLIDGRTFTDGCIIRVRRSPR</sequence>
<keyword evidence="2" id="KW-1185">Reference proteome</keyword>
<proteinExistence type="predicted"/>
<gene>
    <name evidence="1" type="ORF">Mal4_52630</name>
</gene>
<evidence type="ECO:0000313" key="1">
    <source>
        <dbReference type="EMBL" id="QDU40900.1"/>
    </source>
</evidence>
<evidence type="ECO:0000313" key="2">
    <source>
        <dbReference type="Proteomes" id="UP000320496"/>
    </source>
</evidence>
<dbReference type="AlphaFoldDB" id="A0A517ZEI9"/>
<dbReference type="Proteomes" id="UP000320496">
    <property type="component" value="Chromosome"/>
</dbReference>
<dbReference type="PROSITE" id="PS51257">
    <property type="entry name" value="PROKAR_LIPOPROTEIN"/>
    <property type="match status" value="1"/>
</dbReference>